<evidence type="ECO:0000313" key="25">
    <source>
        <dbReference type="Proteomes" id="UP000265020"/>
    </source>
</evidence>
<dbReference type="AlphaFoldDB" id="A0A3Q2EBD4"/>
<dbReference type="GO" id="GO:0050776">
    <property type="term" value="P:regulation of immune response"/>
    <property type="evidence" value="ECO:0007669"/>
    <property type="project" value="TreeGrafter"/>
</dbReference>
<dbReference type="GO" id="GO:0004445">
    <property type="term" value="F:inositol-polyphosphate 5-phosphatase activity"/>
    <property type="evidence" value="ECO:0007669"/>
    <property type="project" value="TreeGrafter"/>
</dbReference>
<dbReference type="SMART" id="SM00252">
    <property type="entry name" value="SH2"/>
    <property type="match status" value="1"/>
</dbReference>
<reference evidence="24" key="1">
    <citation type="submission" date="2025-08" db="UniProtKB">
        <authorList>
            <consortium name="Ensembl"/>
        </authorList>
    </citation>
    <scope>IDENTIFICATION</scope>
</reference>
<dbReference type="InterPro" id="IPR000980">
    <property type="entry name" value="SH2"/>
</dbReference>
<dbReference type="InterPro" id="IPR057509">
    <property type="entry name" value="C2_SHIP1-2_2nd"/>
</dbReference>
<dbReference type="SUPFAM" id="SSF47769">
    <property type="entry name" value="SAM/Pointed domain"/>
    <property type="match status" value="1"/>
</dbReference>
<dbReference type="GO" id="GO:0016020">
    <property type="term" value="C:membrane"/>
    <property type="evidence" value="ECO:0007669"/>
    <property type="project" value="UniProtKB-SubCell"/>
</dbReference>
<evidence type="ECO:0000256" key="11">
    <source>
        <dbReference type="ARBA" id="ARBA00022801"/>
    </source>
</evidence>
<keyword evidence="13" id="KW-0130">Cell adhesion</keyword>
<evidence type="ECO:0000256" key="3">
    <source>
        <dbReference type="ARBA" id="ARBA00004324"/>
    </source>
</evidence>
<protein>
    <recommendedName>
        <fullName evidence="8">phosphatidylinositol-3,4,5-trisphosphate 5-phosphatase</fullName>
        <ecNumber evidence="8">3.1.3.86</ecNumber>
    </recommendedName>
</protein>
<dbReference type="PANTHER" id="PTHR46051">
    <property type="entry name" value="SH2 DOMAIN-CONTAINING PROTEIN"/>
    <property type="match status" value="1"/>
</dbReference>
<sequence length="1211" mass="135059">MAGGGGGGVSPLGPAPPMWYHRDLSRAAAEELLARAGRDGSFLVRDSESVNGAYALCVLFQKHVHTYRILPDDEGFLAVQTSQGVQPKRFKTLPELVSLYLQPNQGLVTTLLYAVEREETAVTDDRDYSDGEDEKPPLPPRSASTSTPPGPETPTESTSHACSPSACSTTEELLIRCFPSEMLKISFFFLIREVDKVLSGLEILSKVFDQQSAFMVSKMIQQSVNQGGDQELENLVTKLAILKDLLSSIEKKALKALQDMSLSSPCAPPPFSTRNSKAIPVQAFEVKLDVYLAELTKIGKSQKYTLSVDVEGGRLVVMKKVKDNQEDWNTFTHDKIRQLIKSQRVQNKLGIVFEKEKDKSQRKDFIFASAKKREAFCQLLQLMKNKHSNQDEPDMISIFIGTWNMGSVPSPKSVASWVLCRGLGKTLDEMTVTIPHDLYVFGSQENSVCDREWVESLRAVLKEQTELDYKPIAVQTLWNIKLAVLVKPEHENRISHVGMSSVKTGIANTLGNKGAVGVSFMFNGTSFGFVNCHLTSGNEKIARRNQNYLDILRLLSLGDKQLSSFDISLRFTHLFWLGDLNYRLDMDIQEILNYINRKEFEPLLKVDQLNLEREKNKVFLRFAEEEISFPPTYRYERGSRDTYVWQKQKATGMRTNVPSWCDRILWKSYPETHIVCNSYGCTDDIVTSDHSPVFATFEVGVTSQFVSKKGLPKSSEQAYIEFESIEAIVKTASRTKFFIEFYSTCLEEFKKSYENDSQSSDNVNFLRVGWSNKQLTTLKPLLSEIEYLQDQHLLLTVKSVDGYESYGECVLALKSMIGCTAQQFHTYLSHRGEETGNIRGSMRVRVPAERMGTRERLYEWISVDQDETSGPKGKSTIVSRVGHEYVKSVQVYFSKLVLLHTIKFIFWLRIILRLFLRGSVLERTLPKQDTPDGDSSVGKNSFNNPAYYILEGVPHPSAAGLPPELLPSPTSPTTPAVKAPPPSAVARTKPPLGTAMPAHSRTVGNTLNRPPPDFPPPPLPKGALETVAESQFSKARSLYPDLAEVRIPPAGPGGPLALGEGLRRGGAGALDDQSCSVLQMAKTLSESEFPGHPPRAPSAPPPVRVPPIGMLDACRTFPPRNPIPESIAEDMPEEALWGSSSSSLSVGESSVGEWLQKLGLERYEEGLLHNGWDDLEFLSDITEEDLEEAGVLDPAHKRILLESLKQQQQQK</sequence>
<dbReference type="Gene3D" id="3.30.505.10">
    <property type="entry name" value="SH2 domain"/>
    <property type="match status" value="1"/>
</dbReference>
<evidence type="ECO:0000256" key="6">
    <source>
        <dbReference type="ARBA" id="ARBA00004514"/>
    </source>
</evidence>
<dbReference type="SMART" id="SM00454">
    <property type="entry name" value="SAM"/>
    <property type="match status" value="1"/>
</dbReference>
<dbReference type="PANTHER" id="PTHR46051:SF2">
    <property type="entry name" value="PHOSPHATIDYLINOSITOL 3,4,5-TRISPHOSPHATE 5-PHOSPHATASE 2"/>
    <property type="match status" value="1"/>
</dbReference>
<evidence type="ECO:0000256" key="18">
    <source>
        <dbReference type="ARBA" id="ARBA00023273"/>
    </source>
</evidence>
<dbReference type="PROSITE" id="PS50105">
    <property type="entry name" value="SAM_DOMAIN"/>
    <property type="match status" value="1"/>
</dbReference>
<dbReference type="Gene3D" id="1.10.150.50">
    <property type="entry name" value="Transcription Factor, Ets-1"/>
    <property type="match status" value="1"/>
</dbReference>
<dbReference type="GO" id="GO:0005829">
    <property type="term" value="C:cytosol"/>
    <property type="evidence" value="ECO:0007669"/>
    <property type="project" value="UniProtKB-SubCell"/>
</dbReference>
<dbReference type="OMA" id="TERMGTR"/>
<keyword evidence="9" id="KW-0963">Cytoplasm</keyword>
<dbReference type="GO" id="GO:0030027">
    <property type="term" value="C:lamellipodium"/>
    <property type="evidence" value="ECO:0007669"/>
    <property type="project" value="UniProtKB-SubCell"/>
</dbReference>
<dbReference type="GO" id="GO:0046856">
    <property type="term" value="P:phosphatidylinositol dephosphorylation"/>
    <property type="evidence" value="ECO:0007669"/>
    <property type="project" value="InterPro"/>
</dbReference>
<dbReference type="Ensembl" id="ENSCVAT00000022760.1">
    <property type="protein sequence ID" value="ENSCVAP00000029621.1"/>
    <property type="gene ID" value="ENSCVAG00000017600.1"/>
</dbReference>
<evidence type="ECO:0000256" key="13">
    <source>
        <dbReference type="ARBA" id="ARBA00022889"/>
    </source>
</evidence>
<proteinExistence type="inferred from homology"/>
<dbReference type="Pfam" id="PF22669">
    <property type="entry name" value="Exo_endo_phos2"/>
    <property type="match status" value="1"/>
</dbReference>
<evidence type="ECO:0000256" key="1">
    <source>
        <dbReference type="ARBA" id="ARBA00004170"/>
    </source>
</evidence>
<dbReference type="CDD" id="cd10343">
    <property type="entry name" value="SH2_SHIP"/>
    <property type="match status" value="1"/>
</dbReference>
<accession>A0A3Q2EBD4</accession>
<dbReference type="GO" id="GO:0007155">
    <property type="term" value="P:cell adhesion"/>
    <property type="evidence" value="ECO:0007669"/>
    <property type="project" value="UniProtKB-KW"/>
</dbReference>
<feature type="region of interest" description="Disordered" evidence="21">
    <location>
        <begin position="122"/>
        <end position="164"/>
    </location>
</feature>
<feature type="compositionally biased region" description="Pro residues" evidence="21">
    <location>
        <begin position="964"/>
        <end position="983"/>
    </location>
</feature>
<evidence type="ECO:0000313" key="24">
    <source>
        <dbReference type="Ensembl" id="ENSCVAP00000029621.1"/>
    </source>
</evidence>
<dbReference type="GO" id="GO:0002376">
    <property type="term" value="P:immune system process"/>
    <property type="evidence" value="ECO:0007669"/>
    <property type="project" value="UniProtKB-KW"/>
</dbReference>
<keyword evidence="15" id="KW-0472">Membrane</keyword>
<dbReference type="GO" id="GO:0016607">
    <property type="term" value="C:nuclear speck"/>
    <property type="evidence" value="ECO:0007669"/>
    <property type="project" value="UniProtKB-SubCell"/>
</dbReference>
<dbReference type="FunFam" id="3.60.10.10:FF:000005">
    <property type="entry name" value="phosphatidylinositol 3,4,5-trisphosphate 5-phosphatase 1"/>
    <property type="match status" value="1"/>
</dbReference>
<dbReference type="GO" id="GO:0005856">
    <property type="term" value="C:cytoskeleton"/>
    <property type="evidence" value="ECO:0007669"/>
    <property type="project" value="UniProtKB-SubCell"/>
</dbReference>
<evidence type="ECO:0000256" key="12">
    <source>
        <dbReference type="ARBA" id="ARBA00022859"/>
    </source>
</evidence>
<organism evidence="24 25">
    <name type="scientific">Cyprinodon variegatus</name>
    <name type="common">Sheepshead minnow</name>
    <dbReference type="NCBI Taxonomy" id="28743"/>
    <lineage>
        <taxon>Eukaryota</taxon>
        <taxon>Metazoa</taxon>
        <taxon>Chordata</taxon>
        <taxon>Craniata</taxon>
        <taxon>Vertebrata</taxon>
        <taxon>Euteleostomi</taxon>
        <taxon>Actinopterygii</taxon>
        <taxon>Neopterygii</taxon>
        <taxon>Teleostei</taxon>
        <taxon>Neoteleostei</taxon>
        <taxon>Acanthomorphata</taxon>
        <taxon>Ovalentaria</taxon>
        <taxon>Atherinomorphae</taxon>
        <taxon>Cyprinodontiformes</taxon>
        <taxon>Cyprinodontidae</taxon>
        <taxon>Cyprinodon</taxon>
    </lineage>
</organism>
<keyword evidence="18" id="KW-0966">Cell projection</keyword>
<comment type="similarity">
    <text evidence="7">Belongs to the inositol 1,4,5-trisphosphate 5-phosphatase family.</text>
</comment>
<dbReference type="Gene3D" id="3.60.10.10">
    <property type="entry name" value="Endonuclease/exonuclease/phosphatase"/>
    <property type="match status" value="1"/>
</dbReference>
<evidence type="ECO:0000259" key="22">
    <source>
        <dbReference type="PROSITE" id="PS50001"/>
    </source>
</evidence>
<keyword evidence="14 20" id="KW-0727">SH2 domain</keyword>
<feature type="domain" description="SH2" evidence="22">
    <location>
        <begin position="19"/>
        <end position="115"/>
    </location>
</feature>
<dbReference type="PRINTS" id="PR00401">
    <property type="entry name" value="SH2DOMAIN"/>
</dbReference>
<keyword evidence="12" id="KW-0391">Immunity</keyword>
<feature type="domain" description="SAM" evidence="23">
    <location>
        <begin position="1146"/>
        <end position="1210"/>
    </location>
</feature>
<name>A0A3Q2EBD4_CYPVA</name>
<keyword evidence="17" id="KW-0539">Nucleus</keyword>
<dbReference type="GeneTree" id="ENSGT00940000156576"/>
<dbReference type="SUPFAM" id="SSF55550">
    <property type="entry name" value="SH2 domain"/>
    <property type="match status" value="1"/>
</dbReference>
<dbReference type="InterPro" id="IPR000300">
    <property type="entry name" value="IPPc"/>
</dbReference>
<dbReference type="EC" id="3.1.3.86" evidence="8"/>
<dbReference type="InterPro" id="IPR001660">
    <property type="entry name" value="SAM"/>
</dbReference>
<evidence type="ECO:0000256" key="20">
    <source>
        <dbReference type="PROSITE-ProRule" id="PRU00191"/>
    </source>
</evidence>
<evidence type="ECO:0000256" key="14">
    <source>
        <dbReference type="ARBA" id="ARBA00022999"/>
    </source>
</evidence>
<dbReference type="GO" id="GO:0043569">
    <property type="term" value="P:negative regulation of insulin-like growth factor receptor signaling pathway"/>
    <property type="evidence" value="ECO:0007669"/>
    <property type="project" value="TreeGrafter"/>
</dbReference>
<dbReference type="InterPro" id="IPR036860">
    <property type="entry name" value="SH2_dom_sf"/>
</dbReference>
<evidence type="ECO:0000256" key="16">
    <source>
        <dbReference type="ARBA" id="ARBA00023212"/>
    </source>
</evidence>
<keyword evidence="16" id="KW-0206">Cytoskeleton</keyword>
<evidence type="ECO:0000256" key="10">
    <source>
        <dbReference type="ARBA" id="ARBA00022553"/>
    </source>
</evidence>
<dbReference type="GO" id="GO:0034485">
    <property type="term" value="F:phosphatidylinositol-3,4,5-trisphosphate 5-phosphatase activity"/>
    <property type="evidence" value="ECO:0007669"/>
    <property type="project" value="UniProtKB-EC"/>
</dbReference>
<evidence type="ECO:0000256" key="7">
    <source>
        <dbReference type="ARBA" id="ARBA00008734"/>
    </source>
</evidence>
<dbReference type="InterPro" id="IPR036691">
    <property type="entry name" value="Endo/exonu/phosph_ase_sf"/>
</dbReference>
<dbReference type="InterPro" id="IPR057510">
    <property type="entry name" value="C2_SHIP1-2_first"/>
</dbReference>
<evidence type="ECO:0000256" key="8">
    <source>
        <dbReference type="ARBA" id="ARBA00012981"/>
    </source>
</evidence>
<evidence type="ECO:0000256" key="19">
    <source>
        <dbReference type="ARBA" id="ARBA00023377"/>
    </source>
</evidence>
<dbReference type="Pfam" id="PF24150">
    <property type="entry name" value="C2_SHIP1-2_first"/>
    <property type="match status" value="1"/>
</dbReference>
<comment type="catalytic activity">
    <reaction evidence="19">
        <text>a 1,2-diacyl-sn-glycero-3-phospho-(1D-myo-inositol-3,4,5-trisphosphate) + H2O = a 1,2-diacyl-sn-glycero-3-phospho-(1D-myo-inositol-3,4-bisphosphate) + phosphate</text>
        <dbReference type="Rhea" id="RHEA:25528"/>
        <dbReference type="ChEBI" id="CHEBI:15377"/>
        <dbReference type="ChEBI" id="CHEBI:43474"/>
        <dbReference type="ChEBI" id="CHEBI:57658"/>
        <dbReference type="ChEBI" id="CHEBI:57836"/>
        <dbReference type="EC" id="3.1.3.86"/>
    </reaction>
    <physiologicalReaction direction="left-to-right" evidence="19">
        <dbReference type="Rhea" id="RHEA:25529"/>
    </physiologicalReaction>
</comment>
<dbReference type="Pfam" id="PF00536">
    <property type="entry name" value="SAM_1"/>
    <property type="match status" value="1"/>
</dbReference>
<evidence type="ECO:0000256" key="9">
    <source>
        <dbReference type="ARBA" id="ARBA00022490"/>
    </source>
</evidence>
<evidence type="ECO:0000256" key="4">
    <source>
        <dbReference type="ARBA" id="ARBA00004486"/>
    </source>
</evidence>
<dbReference type="GO" id="GO:0030175">
    <property type="term" value="C:filopodium"/>
    <property type="evidence" value="ECO:0007669"/>
    <property type="project" value="UniProtKB-SubCell"/>
</dbReference>
<dbReference type="InterPro" id="IPR013761">
    <property type="entry name" value="SAM/pointed_sf"/>
</dbReference>
<dbReference type="Proteomes" id="UP000265020">
    <property type="component" value="Unassembled WGS sequence"/>
</dbReference>
<feature type="region of interest" description="Disordered" evidence="21">
    <location>
        <begin position="959"/>
        <end position="1013"/>
    </location>
</feature>
<evidence type="ECO:0000256" key="5">
    <source>
        <dbReference type="ARBA" id="ARBA00004510"/>
    </source>
</evidence>
<evidence type="ECO:0000256" key="15">
    <source>
        <dbReference type="ARBA" id="ARBA00023136"/>
    </source>
</evidence>
<dbReference type="Pfam" id="PF00017">
    <property type="entry name" value="SH2"/>
    <property type="match status" value="1"/>
</dbReference>
<keyword evidence="25" id="KW-1185">Reference proteome</keyword>
<comment type="subcellular location">
    <subcellularLocation>
        <location evidence="4">Cell projection</location>
        <location evidence="4">Filopodium</location>
    </subcellularLocation>
    <subcellularLocation>
        <location evidence="5">Cell projection</location>
        <location evidence="5">Lamellipodium</location>
    </subcellularLocation>
    <subcellularLocation>
        <location evidence="2">Cytoplasm</location>
        <location evidence="2">Cytoskeleton</location>
    </subcellularLocation>
    <subcellularLocation>
        <location evidence="6">Cytoplasm</location>
        <location evidence="6">Cytosol</location>
    </subcellularLocation>
    <subcellularLocation>
        <location evidence="1">Membrane</location>
        <topology evidence="1">Peripheral membrane protein</topology>
    </subcellularLocation>
    <subcellularLocation>
        <location evidence="3">Nucleus speckle</location>
    </subcellularLocation>
</comment>
<dbReference type="STRING" id="28743.ENSCVAP00000029621"/>
<evidence type="ECO:0000256" key="2">
    <source>
        <dbReference type="ARBA" id="ARBA00004245"/>
    </source>
</evidence>
<dbReference type="PROSITE" id="PS50001">
    <property type="entry name" value="SH2"/>
    <property type="match status" value="1"/>
</dbReference>
<dbReference type="CDD" id="cd09491">
    <property type="entry name" value="SAM_Ship2"/>
    <property type="match status" value="1"/>
</dbReference>
<evidence type="ECO:0000256" key="21">
    <source>
        <dbReference type="SAM" id="MobiDB-lite"/>
    </source>
</evidence>
<dbReference type="SMART" id="SM00128">
    <property type="entry name" value="IPPc"/>
    <property type="match status" value="1"/>
</dbReference>
<keyword evidence="11" id="KW-0378">Hydrolase</keyword>
<evidence type="ECO:0000259" key="23">
    <source>
        <dbReference type="PROSITE" id="PS50105"/>
    </source>
</evidence>
<dbReference type="Pfam" id="PF24147">
    <property type="entry name" value="C2_SHIP1-2_2nd"/>
    <property type="match status" value="1"/>
</dbReference>
<dbReference type="SUPFAM" id="SSF56219">
    <property type="entry name" value="DNase I-like"/>
    <property type="match status" value="1"/>
</dbReference>
<dbReference type="FunFam" id="3.30.505.10:FF:000035">
    <property type="entry name" value="phosphatidylinositol 3,4,5-trisphosphate 5-phosphatase 1"/>
    <property type="match status" value="1"/>
</dbReference>
<keyword evidence="10" id="KW-0597">Phosphoprotein</keyword>
<evidence type="ECO:0000256" key="17">
    <source>
        <dbReference type="ARBA" id="ARBA00023242"/>
    </source>
</evidence>
<reference evidence="24" key="2">
    <citation type="submission" date="2025-09" db="UniProtKB">
        <authorList>
            <consortium name="Ensembl"/>
        </authorList>
    </citation>
    <scope>IDENTIFICATION</scope>
</reference>